<reference evidence="4" key="1">
    <citation type="submission" date="2017-02" db="UniProtKB">
        <authorList>
            <consortium name="WormBaseParasite"/>
        </authorList>
    </citation>
    <scope>IDENTIFICATION</scope>
</reference>
<dbReference type="AlphaFoldDB" id="A0A0N4T6H3"/>
<proteinExistence type="predicted"/>
<accession>A0A0N4T6H3</accession>
<dbReference type="EMBL" id="UZAD01001333">
    <property type="protein sequence ID" value="VDN84963.1"/>
    <property type="molecule type" value="Genomic_DNA"/>
</dbReference>
<keyword evidence="3" id="KW-1185">Reference proteome</keyword>
<evidence type="ECO:0000313" key="2">
    <source>
        <dbReference type="EMBL" id="VDN84963.1"/>
    </source>
</evidence>
<evidence type="ECO:0000313" key="3">
    <source>
        <dbReference type="Proteomes" id="UP000278627"/>
    </source>
</evidence>
<feature type="domain" description="DUF1758" evidence="1">
    <location>
        <begin position="137"/>
        <end position="253"/>
    </location>
</feature>
<gene>
    <name evidence="2" type="ORF">BPAG_LOCUS3777</name>
</gene>
<dbReference type="InterPro" id="IPR008737">
    <property type="entry name" value="DUF1758"/>
</dbReference>
<sequence>MDQRIQTMQEQRATEEFNSINQEEQQQYRQYNFKWKPQIKTSILTKGEDLVHFAIKNCLKVKHNTRNCKTNQKSCFHCKQNHNFALCYIFQRRDQSQQNKSKAVTNINQREEVKAVNALADRNIQKKYNVLLLCRKVAVVNPQKPGIKAKVLAFFDIGSQLSFMSKNLANQLRIKGKNEILHIAGFGKERLIEFPTMKTVVGIRLSKEETIQMEISTVDHLTNDLQVADLPDQNLEQIKELHDEWEKPDLLIGAN</sequence>
<dbReference type="WBParaSite" id="BPAG_0000380601-mRNA-1">
    <property type="protein sequence ID" value="BPAG_0000380601-mRNA-1"/>
    <property type="gene ID" value="BPAG_0000380601"/>
</dbReference>
<organism evidence="4">
    <name type="scientific">Brugia pahangi</name>
    <name type="common">Filarial nematode worm</name>
    <dbReference type="NCBI Taxonomy" id="6280"/>
    <lineage>
        <taxon>Eukaryota</taxon>
        <taxon>Metazoa</taxon>
        <taxon>Ecdysozoa</taxon>
        <taxon>Nematoda</taxon>
        <taxon>Chromadorea</taxon>
        <taxon>Rhabditida</taxon>
        <taxon>Spirurina</taxon>
        <taxon>Spiruromorpha</taxon>
        <taxon>Filarioidea</taxon>
        <taxon>Onchocercidae</taxon>
        <taxon>Brugia</taxon>
    </lineage>
</organism>
<evidence type="ECO:0000313" key="4">
    <source>
        <dbReference type="WBParaSite" id="BPAG_0000380601-mRNA-1"/>
    </source>
</evidence>
<evidence type="ECO:0000259" key="1">
    <source>
        <dbReference type="Pfam" id="PF05585"/>
    </source>
</evidence>
<name>A0A0N4T6H3_BRUPA</name>
<reference evidence="2 3" key="2">
    <citation type="submission" date="2018-11" db="EMBL/GenBank/DDBJ databases">
        <authorList>
            <consortium name="Pathogen Informatics"/>
        </authorList>
    </citation>
    <scope>NUCLEOTIDE SEQUENCE [LARGE SCALE GENOMIC DNA]</scope>
</reference>
<dbReference type="Pfam" id="PF05585">
    <property type="entry name" value="DUF1758"/>
    <property type="match status" value="1"/>
</dbReference>
<protein>
    <submittedName>
        <fullName evidence="4">DUF1758 domain-containing protein</fullName>
    </submittedName>
</protein>
<dbReference type="Proteomes" id="UP000278627">
    <property type="component" value="Unassembled WGS sequence"/>
</dbReference>